<evidence type="ECO:0000256" key="1">
    <source>
        <dbReference type="ARBA" id="ARBA00004123"/>
    </source>
</evidence>
<feature type="domain" description="Protein HIRA-like C-terminal" evidence="13">
    <location>
        <begin position="654"/>
        <end position="868"/>
    </location>
</feature>
<keyword evidence="16" id="KW-1185">Reference proteome</keyword>
<dbReference type="Gene3D" id="2.130.10.10">
    <property type="entry name" value="YVTN repeat-like/Quinoprotein amine dehydrogenase"/>
    <property type="match status" value="2"/>
</dbReference>
<comment type="function">
    <text evidence="11">Required for replication-independent chromatin assembly and for the periodic repression of histone gene transcription during the cell cycle.</text>
</comment>
<dbReference type="InterPro" id="IPR019015">
    <property type="entry name" value="HIRA_B_motif"/>
</dbReference>
<dbReference type="InterPro" id="IPR011494">
    <property type="entry name" value="HIRA-like_C"/>
</dbReference>
<feature type="repeat" description="WD" evidence="10">
    <location>
        <begin position="170"/>
        <end position="211"/>
    </location>
</feature>
<name>S9W544_SCHCR</name>
<dbReference type="InterPro" id="IPR031120">
    <property type="entry name" value="HIR1-like"/>
</dbReference>
<dbReference type="InterPro" id="IPR001680">
    <property type="entry name" value="WD40_rpt"/>
</dbReference>
<dbReference type="STRING" id="653667.S9W544"/>
<sequence>MKIHKIPWLGHFDDRGHRLSIFSVHVHPDGSRIATGGLDGTVRIWSTEAIRLADGNEELKVHKQLCCMSTHTGTVTSVRFSANGQYLASGSDDRVVIIWHKEDIIPGIGPTFGSSETHTENWRSYRRLLGHDNDIQDICWSYDSQLFVSVGLDSSIIVWNGTTFERLKRIEAHQSHVKGITFDPAGKYFATESDDRTIKVWRVSDFALEKTISEPFNNSPLSTYFRRPSWSPDGKHIAASNAMNGPVACVSIIERGTWTSEINLIGHEGPVEVTSFNPKLFKDSNDKLVCILACGGQDRSLSIWSSATSRPMLNCQNICQKSIGDVCWSPDGLNLYLCSYDGTLLVCTFEADEFGQMVSDEEIAKTLAKYGHGRHGIVLPESSKQLSLEESAENAKSLSNKNKLESNPLLSEMPSTPLRGSEVTKPASPSINVETLPKVSNQSPKKTPVNDTAAVETPGKNTQKVTITKDGRKRVAPQLLTTLQAAPSTSRLPSTQLQQSSAPQLPPQQFSQPVNSIPKGGVPILVVGSKQKPSEDPNTGEFIGVEESNLPNIDTFQNFLPNAIERSTVIPTGELKVPSLKSAVITSIDNLSRYTLEVKNGSSEKNPTRIVVLENGTTRWMDYLPRPVLLSTGSIHFWAVACDDASLHIYSLTGSRLLPPVMIESKPVFLECNNNFLFCICSNGMTHAWDIPNKKSLFSSCSLAPILDSATQLQSEEPYIVPHVTTANISREGIPSVSLSTGQTYVYSSFMLSWQRVSDPWWAFGSKHWDSNGIENRDRPLRFYEQQTNEALMEIGRGKFLHKMVEDFTNEEGYEDFERIMTINHLENRIAAARLLHLNDEFLETSESYCKLLMQSGCWQKLEEFLDEVYADTESTDLLSGKELVARILIALRQLVQTDAEFERVNKTIQKYPTYSLL</sequence>
<evidence type="ECO:0000259" key="14">
    <source>
        <dbReference type="Pfam" id="PF24105"/>
    </source>
</evidence>
<evidence type="ECO:0000256" key="7">
    <source>
        <dbReference type="ARBA" id="ARBA00023015"/>
    </source>
</evidence>
<dbReference type="GO" id="GO:0006338">
    <property type="term" value="P:chromatin remodeling"/>
    <property type="evidence" value="ECO:0007669"/>
    <property type="project" value="InterPro"/>
</dbReference>
<dbReference type="GeneID" id="25037422"/>
<keyword evidence="3 11" id="KW-0678">Repressor</keyword>
<evidence type="ECO:0000256" key="12">
    <source>
        <dbReference type="SAM" id="MobiDB-lite"/>
    </source>
</evidence>
<keyword evidence="8 11" id="KW-0804">Transcription</keyword>
<dbReference type="Proteomes" id="UP000015464">
    <property type="component" value="Unassembled WGS sequence"/>
</dbReference>
<dbReference type="CDD" id="cd00200">
    <property type="entry name" value="WD40"/>
    <property type="match status" value="1"/>
</dbReference>
<dbReference type="OMA" id="RGSWDGD"/>
<feature type="repeat" description="WD" evidence="10">
    <location>
        <begin position="68"/>
        <end position="99"/>
    </location>
</feature>
<keyword evidence="6 11" id="KW-0156">Chromatin regulator</keyword>
<dbReference type="SUPFAM" id="SSF50978">
    <property type="entry name" value="WD40 repeat-like"/>
    <property type="match status" value="1"/>
</dbReference>
<protein>
    <recommendedName>
        <fullName evidence="11">Protein HIR</fullName>
    </recommendedName>
</protein>
<keyword evidence="5 11" id="KW-0677">Repeat</keyword>
<dbReference type="OrthoDB" id="1741719at2759"/>
<dbReference type="eggNOG" id="KOG0973">
    <property type="taxonomic scope" value="Eukaryota"/>
</dbReference>
<dbReference type="InterPro" id="IPR036322">
    <property type="entry name" value="WD40_repeat_dom_sf"/>
</dbReference>
<feature type="repeat" description="WD" evidence="10">
    <location>
        <begin position="14"/>
        <end position="48"/>
    </location>
</feature>
<feature type="repeat" description="WD" evidence="10">
    <location>
        <begin position="128"/>
        <end position="169"/>
    </location>
</feature>
<gene>
    <name evidence="15" type="ORF">SPOG_03103</name>
</gene>
<dbReference type="Pfam" id="PF09453">
    <property type="entry name" value="HIRA_B"/>
    <property type="match status" value="1"/>
</dbReference>
<keyword evidence="7 11" id="KW-0805">Transcription regulation</keyword>
<dbReference type="AlphaFoldDB" id="S9W544"/>
<dbReference type="GO" id="GO:0000785">
    <property type="term" value="C:chromatin"/>
    <property type="evidence" value="ECO:0007669"/>
    <property type="project" value="TreeGrafter"/>
</dbReference>
<evidence type="ECO:0000256" key="9">
    <source>
        <dbReference type="ARBA" id="ARBA00023242"/>
    </source>
</evidence>
<evidence type="ECO:0000256" key="8">
    <source>
        <dbReference type="ARBA" id="ARBA00023163"/>
    </source>
</evidence>
<dbReference type="PROSITE" id="PS50294">
    <property type="entry name" value="WD_REPEATS_REGION"/>
    <property type="match status" value="4"/>
</dbReference>
<reference evidence="15 16" key="1">
    <citation type="journal article" date="2011" name="Science">
        <title>Comparative functional genomics of the fission yeasts.</title>
        <authorList>
            <person name="Rhind N."/>
            <person name="Chen Z."/>
            <person name="Yassour M."/>
            <person name="Thompson D.A."/>
            <person name="Haas B.J."/>
            <person name="Habib N."/>
            <person name="Wapinski I."/>
            <person name="Roy S."/>
            <person name="Lin M.F."/>
            <person name="Heiman D.I."/>
            <person name="Young S.K."/>
            <person name="Furuya K."/>
            <person name="Guo Y."/>
            <person name="Pidoux A."/>
            <person name="Chen H.M."/>
            <person name="Robbertse B."/>
            <person name="Goldberg J.M."/>
            <person name="Aoki K."/>
            <person name="Bayne E.H."/>
            <person name="Berlin A.M."/>
            <person name="Desjardins C.A."/>
            <person name="Dobbs E."/>
            <person name="Dukaj L."/>
            <person name="Fan L."/>
            <person name="FitzGerald M.G."/>
            <person name="French C."/>
            <person name="Gujja S."/>
            <person name="Hansen K."/>
            <person name="Keifenheim D."/>
            <person name="Levin J.Z."/>
            <person name="Mosher R.A."/>
            <person name="Mueller C.A."/>
            <person name="Pfiffner J."/>
            <person name="Priest M."/>
            <person name="Russ C."/>
            <person name="Smialowska A."/>
            <person name="Swoboda P."/>
            <person name="Sykes S.M."/>
            <person name="Vaughn M."/>
            <person name="Vengrova S."/>
            <person name="Yoder R."/>
            <person name="Zeng Q."/>
            <person name="Allshire R."/>
            <person name="Baulcombe D."/>
            <person name="Birren B.W."/>
            <person name="Brown W."/>
            <person name="Ekwall K."/>
            <person name="Kellis M."/>
            <person name="Leatherwood J."/>
            <person name="Levin H."/>
            <person name="Margalit H."/>
            <person name="Martienssen R."/>
            <person name="Nieduszynski C.A."/>
            <person name="Spatafora J.W."/>
            <person name="Friedman N."/>
            <person name="Dalgaard J.Z."/>
            <person name="Baumann P."/>
            <person name="Niki H."/>
            <person name="Regev A."/>
            <person name="Nusbaum C."/>
        </authorList>
    </citation>
    <scope>NUCLEOTIDE SEQUENCE [LARGE SCALE GENOMIC DNA]</scope>
    <source>
        <strain evidence="16">OY26 / ATCC MYA-4695 / CBS 11777 / NBRC 106824 / NRRL Y48691</strain>
    </source>
</reference>
<dbReference type="Pfam" id="PF24105">
    <property type="entry name" value="Beta-prop_CAF1B_HIR1"/>
    <property type="match status" value="1"/>
</dbReference>
<proteinExistence type="inferred from homology"/>
<dbReference type="GO" id="GO:0006351">
    <property type="term" value="P:DNA-templated transcription"/>
    <property type="evidence" value="ECO:0007669"/>
    <property type="project" value="InterPro"/>
</dbReference>
<feature type="region of interest" description="Disordered" evidence="12">
    <location>
        <begin position="388"/>
        <end position="509"/>
    </location>
</feature>
<dbReference type="FunFam" id="2.130.10.10:FF:001073">
    <property type="entry name" value="Protein HIR"/>
    <property type="match status" value="1"/>
</dbReference>
<dbReference type="PANTHER" id="PTHR13831:SF0">
    <property type="entry name" value="PROTEIN HIRA"/>
    <property type="match status" value="1"/>
</dbReference>
<evidence type="ECO:0000256" key="10">
    <source>
        <dbReference type="PROSITE-ProRule" id="PRU00221"/>
    </source>
</evidence>
<evidence type="ECO:0000256" key="3">
    <source>
        <dbReference type="ARBA" id="ARBA00022491"/>
    </source>
</evidence>
<feature type="domain" description="CAF1B/HIR1 beta-propeller" evidence="14">
    <location>
        <begin position="29"/>
        <end position="353"/>
    </location>
</feature>
<evidence type="ECO:0000256" key="5">
    <source>
        <dbReference type="ARBA" id="ARBA00022737"/>
    </source>
</evidence>
<keyword evidence="4 10" id="KW-0853">WD repeat</keyword>
<organism evidence="15 16">
    <name type="scientific">Schizosaccharomyces cryophilus (strain OY26 / ATCC MYA-4695 / CBS 11777 / NBRC 106824 / NRRL Y48691)</name>
    <name type="common">Fission yeast</name>
    <dbReference type="NCBI Taxonomy" id="653667"/>
    <lineage>
        <taxon>Eukaryota</taxon>
        <taxon>Fungi</taxon>
        <taxon>Dikarya</taxon>
        <taxon>Ascomycota</taxon>
        <taxon>Taphrinomycotina</taxon>
        <taxon>Schizosaccharomycetes</taxon>
        <taxon>Schizosaccharomycetales</taxon>
        <taxon>Schizosaccharomycetaceae</taxon>
        <taxon>Schizosaccharomyces</taxon>
    </lineage>
</organism>
<dbReference type="GO" id="GO:0000417">
    <property type="term" value="C:HIR complex"/>
    <property type="evidence" value="ECO:0007669"/>
    <property type="project" value="EnsemblFungi"/>
</dbReference>
<dbReference type="PROSITE" id="PS50082">
    <property type="entry name" value="WD_REPEATS_2"/>
    <property type="match status" value="4"/>
</dbReference>
<dbReference type="PANTHER" id="PTHR13831">
    <property type="entry name" value="MEMBER OF THE HIR1 FAMILY OF WD-REPEAT PROTEINS"/>
    <property type="match status" value="1"/>
</dbReference>
<evidence type="ECO:0000256" key="2">
    <source>
        <dbReference type="ARBA" id="ARBA00007306"/>
    </source>
</evidence>
<dbReference type="GO" id="GO:0006355">
    <property type="term" value="P:regulation of DNA-templated transcription"/>
    <property type="evidence" value="ECO:0007669"/>
    <property type="project" value="InterPro"/>
</dbReference>
<evidence type="ECO:0000256" key="6">
    <source>
        <dbReference type="ARBA" id="ARBA00022853"/>
    </source>
</evidence>
<dbReference type="GO" id="GO:0031491">
    <property type="term" value="F:nucleosome binding"/>
    <property type="evidence" value="ECO:0007669"/>
    <property type="project" value="TreeGrafter"/>
</dbReference>
<evidence type="ECO:0000313" key="16">
    <source>
        <dbReference type="Proteomes" id="UP000015464"/>
    </source>
</evidence>
<dbReference type="GO" id="GO:0005634">
    <property type="term" value="C:nucleus"/>
    <property type="evidence" value="ECO:0007669"/>
    <property type="project" value="UniProtKB-SubCell"/>
</dbReference>
<keyword evidence="9 11" id="KW-0539">Nucleus</keyword>
<feature type="compositionally biased region" description="Polar residues" evidence="12">
    <location>
        <begin position="388"/>
        <end position="401"/>
    </location>
</feature>
<feature type="compositionally biased region" description="Low complexity" evidence="12">
    <location>
        <begin position="492"/>
        <end position="509"/>
    </location>
</feature>
<evidence type="ECO:0000259" key="13">
    <source>
        <dbReference type="Pfam" id="PF07569"/>
    </source>
</evidence>
<comment type="similarity">
    <text evidence="2 11">Belongs to the WD repeat HIR1 family.</text>
</comment>
<dbReference type="EMBL" id="KE546988">
    <property type="protein sequence ID" value="EPY53664.1"/>
    <property type="molecule type" value="Genomic_DNA"/>
</dbReference>
<dbReference type="Pfam" id="PF07569">
    <property type="entry name" value="Hira"/>
    <property type="match status" value="1"/>
</dbReference>
<dbReference type="RefSeq" id="XP_013021216.1">
    <property type="nucleotide sequence ID" value="XM_013165762.1"/>
</dbReference>
<comment type="subcellular location">
    <subcellularLocation>
        <location evidence="1 11">Nucleus</location>
    </subcellularLocation>
</comment>
<evidence type="ECO:0000256" key="11">
    <source>
        <dbReference type="RuleBase" id="RU364014"/>
    </source>
</evidence>
<dbReference type="InterPro" id="IPR055410">
    <property type="entry name" value="Beta-prop_CAF1B_HIR1"/>
</dbReference>
<dbReference type="HOGENOM" id="CLU_004372_3_0_1"/>
<evidence type="ECO:0000313" key="15">
    <source>
        <dbReference type="EMBL" id="EPY53664.1"/>
    </source>
</evidence>
<accession>S9W544</accession>
<dbReference type="SMART" id="SM00320">
    <property type="entry name" value="WD40"/>
    <property type="match status" value="6"/>
</dbReference>
<feature type="compositionally biased region" description="Polar residues" evidence="12">
    <location>
        <begin position="479"/>
        <end position="491"/>
    </location>
</feature>
<evidence type="ECO:0000256" key="4">
    <source>
        <dbReference type="ARBA" id="ARBA00022574"/>
    </source>
</evidence>
<feature type="compositionally biased region" description="Polar residues" evidence="12">
    <location>
        <begin position="427"/>
        <end position="445"/>
    </location>
</feature>
<dbReference type="InterPro" id="IPR015943">
    <property type="entry name" value="WD40/YVTN_repeat-like_dom_sf"/>
</dbReference>